<keyword evidence="17" id="KW-1185">Reference proteome</keyword>
<keyword evidence="8" id="KW-0406">Ion transport</keyword>
<keyword evidence="10 13" id="KW-0472">Membrane</keyword>
<dbReference type="InterPro" id="IPR039426">
    <property type="entry name" value="TonB-dep_rcpt-like"/>
</dbReference>
<evidence type="ECO:0000313" key="17">
    <source>
        <dbReference type="Proteomes" id="UP001157167"/>
    </source>
</evidence>
<evidence type="ECO:0000256" key="6">
    <source>
        <dbReference type="ARBA" id="ARBA00022692"/>
    </source>
</evidence>
<evidence type="ECO:0000256" key="9">
    <source>
        <dbReference type="ARBA" id="ARBA00023077"/>
    </source>
</evidence>
<comment type="caution">
    <text evidence="16">The sequence shown here is derived from an EMBL/GenBank/DDBJ whole genome shotgun (WGS) entry which is preliminary data.</text>
</comment>
<dbReference type="Pfam" id="PF07715">
    <property type="entry name" value="Plug"/>
    <property type="match status" value="1"/>
</dbReference>
<dbReference type="InterPro" id="IPR012910">
    <property type="entry name" value="Plug_dom"/>
</dbReference>
<keyword evidence="3" id="KW-0813">Transport</keyword>
<evidence type="ECO:0000256" key="5">
    <source>
        <dbReference type="ARBA" id="ARBA00022496"/>
    </source>
</evidence>
<dbReference type="Gene3D" id="2.170.130.10">
    <property type="entry name" value="TonB-dependent receptor, plug domain"/>
    <property type="match status" value="1"/>
</dbReference>
<gene>
    <name evidence="16" type="ORF">GCM10007933_25250</name>
</gene>
<keyword evidence="4" id="KW-1134">Transmembrane beta strand</keyword>
<dbReference type="PANTHER" id="PTHR32552">
    <property type="entry name" value="FERRICHROME IRON RECEPTOR-RELATED"/>
    <property type="match status" value="1"/>
</dbReference>
<comment type="subcellular location">
    <subcellularLocation>
        <location evidence="1">Cell outer membrane</location>
        <topology evidence="1">Multi-pass membrane protein</topology>
    </subcellularLocation>
</comment>
<evidence type="ECO:0000259" key="14">
    <source>
        <dbReference type="Pfam" id="PF00593"/>
    </source>
</evidence>
<dbReference type="InterPro" id="IPR000531">
    <property type="entry name" value="Beta-barrel_TonB"/>
</dbReference>
<evidence type="ECO:0000256" key="12">
    <source>
        <dbReference type="ARBA" id="ARBA00023237"/>
    </source>
</evidence>
<evidence type="ECO:0000256" key="10">
    <source>
        <dbReference type="ARBA" id="ARBA00023136"/>
    </source>
</evidence>
<evidence type="ECO:0000259" key="15">
    <source>
        <dbReference type="Pfam" id="PF07715"/>
    </source>
</evidence>
<keyword evidence="6" id="KW-0812">Transmembrane</keyword>
<evidence type="ECO:0000256" key="4">
    <source>
        <dbReference type="ARBA" id="ARBA00022452"/>
    </source>
</evidence>
<evidence type="ECO:0000256" key="1">
    <source>
        <dbReference type="ARBA" id="ARBA00004571"/>
    </source>
</evidence>
<organism evidence="16 17">
    <name type="scientific">Zoogloea oryzae</name>
    <dbReference type="NCBI Taxonomy" id="310767"/>
    <lineage>
        <taxon>Bacteria</taxon>
        <taxon>Pseudomonadati</taxon>
        <taxon>Pseudomonadota</taxon>
        <taxon>Betaproteobacteria</taxon>
        <taxon>Rhodocyclales</taxon>
        <taxon>Zoogloeaceae</taxon>
        <taxon>Zoogloea</taxon>
    </lineage>
</organism>
<dbReference type="InterPro" id="IPR036942">
    <property type="entry name" value="Beta-barrel_TonB_sf"/>
</dbReference>
<dbReference type="Pfam" id="PF00593">
    <property type="entry name" value="TonB_dep_Rec_b-barrel"/>
    <property type="match status" value="1"/>
</dbReference>
<evidence type="ECO:0000256" key="7">
    <source>
        <dbReference type="ARBA" id="ARBA00023004"/>
    </source>
</evidence>
<evidence type="ECO:0000256" key="13">
    <source>
        <dbReference type="RuleBase" id="RU003357"/>
    </source>
</evidence>
<protein>
    <submittedName>
        <fullName evidence="16">TonB-dependent receptor</fullName>
    </submittedName>
</protein>
<comment type="similarity">
    <text evidence="2 13">Belongs to the TonB-dependent receptor family.</text>
</comment>
<keyword evidence="5" id="KW-0410">Iron transport</keyword>
<dbReference type="Gene3D" id="2.40.170.20">
    <property type="entry name" value="TonB-dependent receptor, beta-barrel domain"/>
    <property type="match status" value="1"/>
</dbReference>
<proteinExistence type="inferred from homology"/>
<sequence>MWTVAPGAIAGGVPTLETVEVQAGSANLIGVAASATEGTVSGRQLATRPLLRPAEVLETVPGLVVSQHSGDGKANQYYLRGFNLDHGTDFATWLMGMPINMPTHAHGQGYTDLNLLIPELVASVRYRKGPYHAADGDFSAAGSARLDYFRSLPADFVQIELGQHHYNRLVAAGSRPLTDGGPVLLGAIEAAYNNGPWAERENLSKLNGVLRLSSGSVDNGWAATLMAFDSHWSATDQVPRRAVAQGLIGRFGSLDPSSGGRTRRASLSGEWAESDASGRSRANAYLIDYGLDLFSNFTYAMDDPVRGDQFEQVDRRQIVGAGGSRTWFADWAGRPVELTLGSQLRHDHIGQVGLFLTEARQRHAQVRSDKVDQTSVGVYGDAQIQVLKKLRATLGLRADQYRFQVTGDGTPIGAANSGRADAFLAAPKLGIVAGPWAQTELYANYGHGFHSNDARGTTIRVNPDPRSAEFGDPVARVRPLVRARGGELGLRSAPAAGWVTTLALWRLDIASELLFVGDAGITEPSRPSRRQGVEWTNLWTPLPGVSVDADLAVSSARFRDTDAAGARVPGAAGVVASVGVGVDPGERWFGGLRLRHFGARPLIEDNSVRSASSTLTNLKVGFRLDRRITLSLDVLNLFNRRVSDIDYYYESQLKSESLPVADIHAHPSEPRSLRLGLRVAL</sequence>
<evidence type="ECO:0000313" key="16">
    <source>
        <dbReference type="EMBL" id="GLT23064.1"/>
    </source>
</evidence>
<dbReference type="EMBL" id="BSPX01000037">
    <property type="protein sequence ID" value="GLT23064.1"/>
    <property type="molecule type" value="Genomic_DNA"/>
</dbReference>
<keyword evidence="9 13" id="KW-0798">TonB box</keyword>
<feature type="domain" description="TonB-dependent receptor plug" evidence="15">
    <location>
        <begin position="39"/>
        <end position="142"/>
    </location>
</feature>
<evidence type="ECO:0000256" key="8">
    <source>
        <dbReference type="ARBA" id="ARBA00023065"/>
    </source>
</evidence>
<keyword evidence="12" id="KW-0998">Cell outer membrane</keyword>
<accession>A0ABQ6FCR1</accession>
<dbReference type="InterPro" id="IPR037066">
    <property type="entry name" value="Plug_dom_sf"/>
</dbReference>
<feature type="domain" description="TonB-dependent receptor-like beta-barrel" evidence="14">
    <location>
        <begin position="255"/>
        <end position="637"/>
    </location>
</feature>
<keyword evidence="11 16" id="KW-0675">Receptor</keyword>
<dbReference type="SUPFAM" id="SSF56935">
    <property type="entry name" value="Porins"/>
    <property type="match status" value="1"/>
</dbReference>
<reference evidence="17" key="1">
    <citation type="journal article" date="2019" name="Int. J. Syst. Evol. Microbiol.">
        <title>The Global Catalogue of Microorganisms (GCM) 10K type strain sequencing project: providing services to taxonomists for standard genome sequencing and annotation.</title>
        <authorList>
            <consortium name="The Broad Institute Genomics Platform"/>
            <consortium name="The Broad Institute Genome Sequencing Center for Infectious Disease"/>
            <person name="Wu L."/>
            <person name="Ma J."/>
        </authorList>
    </citation>
    <scope>NUCLEOTIDE SEQUENCE [LARGE SCALE GENOMIC DNA]</scope>
    <source>
        <strain evidence="17">NBRC 102407</strain>
    </source>
</reference>
<evidence type="ECO:0000256" key="3">
    <source>
        <dbReference type="ARBA" id="ARBA00022448"/>
    </source>
</evidence>
<name>A0ABQ6FCR1_9RHOO</name>
<dbReference type="Proteomes" id="UP001157167">
    <property type="component" value="Unassembled WGS sequence"/>
</dbReference>
<dbReference type="PANTHER" id="PTHR32552:SF81">
    <property type="entry name" value="TONB-DEPENDENT OUTER MEMBRANE RECEPTOR"/>
    <property type="match status" value="1"/>
</dbReference>
<evidence type="ECO:0000256" key="11">
    <source>
        <dbReference type="ARBA" id="ARBA00023170"/>
    </source>
</evidence>
<evidence type="ECO:0000256" key="2">
    <source>
        <dbReference type="ARBA" id="ARBA00009810"/>
    </source>
</evidence>
<keyword evidence="7" id="KW-0408">Iron</keyword>